<dbReference type="AlphaFoldDB" id="A0A3S4HHG0"/>
<evidence type="ECO:0000313" key="2">
    <source>
        <dbReference type="EMBL" id="VEB42042.1"/>
    </source>
</evidence>
<organism evidence="2 3">
    <name type="scientific">Chromobacterium violaceum</name>
    <dbReference type="NCBI Taxonomy" id="536"/>
    <lineage>
        <taxon>Bacteria</taxon>
        <taxon>Pseudomonadati</taxon>
        <taxon>Pseudomonadota</taxon>
        <taxon>Betaproteobacteria</taxon>
        <taxon>Neisseriales</taxon>
        <taxon>Chromobacteriaceae</taxon>
        <taxon>Chromobacterium</taxon>
    </lineage>
</organism>
<sequence>MALTRPHLRGRQAITNWAAGLTLLWGLGMTLWLPWFDAAKSYRPVVSSMLRKLPATATCIATENRNSLAMISWRYYAGIDLLSFPSGETPPCDYWLVVRSSEEGVAEPGWQVLWTGNRPREQNMTFALLQRLPQAKAPK</sequence>
<keyword evidence="1" id="KW-1133">Transmembrane helix</keyword>
<proteinExistence type="predicted"/>
<feature type="transmembrane region" description="Helical" evidence="1">
    <location>
        <begin position="14"/>
        <end position="33"/>
    </location>
</feature>
<gene>
    <name evidence="2" type="ORF">NCTC9695_02484</name>
</gene>
<dbReference type="Proteomes" id="UP000275777">
    <property type="component" value="Chromosome"/>
</dbReference>
<keyword evidence="1" id="KW-0812">Transmembrane</keyword>
<evidence type="ECO:0000256" key="1">
    <source>
        <dbReference type="SAM" id="Phobius"/>
    </source>
</evidence>
<reference evidence="2 3" key="1">
    <citation type="submission" date="2018-12" db="EMBL/GenBank/DDBJ databases">
        <authorList>
            <consortium name="Pathogen Informatics"/>
        </authorList>
    </citation>
    <scope>NUCLEOTIDE SEQUENCE [LARGE SCALE GENOMIC DNA]</scope>
    <source>
        <strain evidence="2 3">NCTC9695</strain>
    </source>
</reference>
<keyword evidence="1" id="KW-0472">Membrane</keyword>
<protein>
    <submittedName>
        <fullName evidence="2">Uncharacterized protein</fullName>
    </submittedName>
</protein>
<evidence type="ECO:0000313" key="3">
    <source>
        <dbReference type="Proteomes" id="UP000275777"/>
    </source>
</evidence>
<dbReference type="EMBL" id="LR134182">
    <property type="protein sequence ID" value="VEB42042.1"/>
    <property type="molecule type" value="Genomic_DNA"/>
</dbReference>
<accession>A0A3S4HHG0</accession>
<name>A0A3S4HHG0_CHRVL</name>